<accession>A0ABV6DQU8</accession>
<dbReference type="InterPro" id="IPR036388">
    <property type="entry name" value="WH-like_DNA-bd_sf"/>
</dbReference>
<keyword evidence="2" id="KW-0238">DNA-binding</keyword>
<dbReference type="RefSeq" id="WP_377472449.1">
    <property type="nucleotide sequence ID" value="NZ_JBHLWN010000078.1"/>
</dbReference>
<dbReference type="SUPFAM" id="SSF46894">
    <property type="entry name" value="C-terminal effector domain of the bipartite response regulators"/>
    <property type="match status" value="1"/>
</dbReference>
<dbReference type="InterPro" id="IPR041664">
    <property type="entry name" value="AAA_16"/>
</dbReference>
<dbReference type="Proteomes" id="UP001589776">
    <property type="component" value="Unassembled WGS sequence"/>
</dbReference>
<dbReference type="Gene3D" id="3.40.50.300">
    <property type="entry name" value="P-loop containing nucleotide triphosphate hydrolases"/>
    <property type="match status" value="1"/>
</dbReference>
<keyword evidence="3" id="KW-0804">Transcription</keyword>
<dbReference type="EMBL" id="JBHLWN010000078">
    <property type="protein sequence ID" value="MFC0214997.1"/>
    <property type="molecule type" value="Genomic_DNA"/>
</dbReference>
<dbReference type="Pfam" id="PF00196">
    <property type="entry name" value="GerE"/>
    <property type="match status" value="1"/>
</dbReference>
<keyword evidence="7" id="KW-1185">Reference proteome</keyword>
<evidence type="ECO:0000256" key="2">
    <source>
        <dbReference type="ARBA" id="ARBA00023125"/>
    </source>
</evidence>
<name>A0ABV6DQU8_9BACL</name>
<dbReference type="PROSITE" id="PS50043">
    <property type="entry name" value="HTH_LUXR_2"/>
    <property type="match status" value="1"/>
</dbReference>
<proteinExistence type="predicted"/>
<feature type="compositionally biased region" description="Polar residues" evidence="4">
    <location>
        <begin position="1"/>
        <end position="14"/>
    </location>
</feature>
<gene>
    <name evidence="6" type="ORF">ACFFK0_21615</name>
</gene>
<dbReference type="PANTHER" id="PTHR44688:SF16">
    <property type="entry name" value="DNA-BINDING TRANSCRIPTIONAL ACTIVATOR DEVR_DOSR"/>
    <property type="match status" value="1"/>
</dbReference>
<dbReference type="SMART" id="SM00421">
    <property type="entry name" value="HTH_LUXR"/>
    <property type="match status" value="1"/>
</dbReference>
<dbReference type="CDD" id="cd06170">
    <property type="entry name" value="LuxR_C_like"/>
    <property type="match status" value="1"/>
</dbReference>
<protein>
    <submittedName>
        <fullName evidence="6">LuxR C-terminal-related transcriptional regulator</fullName>
    </submittedName>
</protein>
<dbReference type="SUPFAM" id="SSF52540">
    <property type="entry name" value="P-loop containing nucleoside triphosphate hydrolases"/>
    <property type="match status" value="1"/>
</dbReference>
<sequence>MNWATGQTGESAQAPTLDEREDAYLVGRERERALFEQFLNGDSGLKRIWSLYGTGGVGKSTLLDAFRRQARRRGAAFFLLDSREFGRTGESFCRKLLELMPNGKEKGIEKENGETLTEQVLGGLSKLAEERPVVVAVDTFEELSHLEGWLLDEFLRGLHPDVLIVAAGRHPLKGRWMLSPAWRERTLWLSLGHLQRTEVLEYARKCGITDADQGERLWERTQGHGLSLALAVSAELMGNGGPLDQQGWSAELASLWLREVPDEELLVLVEAASMLRLFNQELLEYITGQDVGMVAFAKLTELSFVRKSGKGWRMHDLMRDSTRGHLRERSPARFARLMKRCVLYYVTVIRESYRKRDVADEVGELFYYIGNEVMRAFLNGPDRGDYEWEPLTAANLEEGRHYLERRHNEARSFTRRGIDPVTGELMEQGMSEVESLYAIAELDLEELLALGRQSVMLMKAQDGTVCGLSAIIPIHSDTISYLERNPFSGPYIRSLTLDERKALEVKGPDPSGWFIRSIDVLDWEDTSMLLEAVSRMYTYMCAGKLFFATPPPLDIHRQSHLGLGFELLSHASHCSYDGKTPTPTFVLDTRGDKLEAFLAAMLGRVGLDREELSPTEGNGAGRKSMSDQAESERRFETEGLTEREREVVLLVLEGCSNAEIAARLFVSEITVKKHLSSVYAKMQVKNRSQLIKAILQ</sequence>
<feature type="region of interest" description="Disordered" evidence="4">
    <location>
        <begin position="1"/>
        <end position="20"/>
    </location>
</feature>
<evidence type="ECO:0000256" key="3">
    <source>
        <dbReference type="ARBA" id="ARBA00023163"/>
    </source>
</evidence>
<evidence type="ECO:0000313" key="6">
    <source>
        <dbReference type="EMBL" id="MFC0214997.1"/>
    </source>
</evidence>
<dbReference type="InterPro" id="IPR027417">
    <property type="entry name" value="P-loop_NTPase"/>
</dbReference>
<feature type="domain" description="HTH luxR-type" evidence="5">
    <location>
        <begin position="633"/>
        <end position="696"/>
    </location>
</feature>
<reference evidence="6 7" key="1">
    <citation type="submission" date="2024-09" db="EMBL/GenBank/DDBJ databases">
        <authorList>
            <person name="Sun Q."/>
            <person name="Mori K."/>
        </authorList>
    </citation>
    <scope>NUCLEOTIDE SEQUENCE [LARGE SCALE GENOMIC DNA]</scope>
    <source>
        <strain evidence="6 7">CCM 7759</strain>
    </source>
</reference>
<dbReference type="PANTHER" id="PTHR44688">
    <property type="entry name" value="DNA-BINDING TRANSCRIPTIONAL ACTIVATOR DEVR_DOSR"/>
    <property type="match status" value="1"/>
</dbReference>
<evidence type="ECO:0000256" key="4">
    <source>
        <dbReference type="SAM" id="MobiDB-lite"/>
    </source>
</evidence>
<dbReference type="Pfam" id="PF13191">
    <property type="entry name" value="AAA_16"/>
    <property type="match status" value="1"/>
</dbReference>
<evidence type="ECO:0000259" key="5">
    <source>
        <dbReference type="PROSITE" id="PS50043"/>
    </source>
</evidence>
<dbReference type="PROSITE" id="PS00622">
    <property type="entry name" value="HTH_LUXR_1"/>
    <property type="match status" value="1"/>
</dbReference>
<evidence type="ECO:0000313" key="7">
    <source>
        <dbReference type="Proteomes" id="UP001589776"/>
    </source>
</evidence>
<comment type="caution">
    <text evidence="6">The sequence shown here is derived from an EMBL/GenBank/DDBJ whole genome shotgun (WGS) entry which is preliminary data.</text>
</comment>
<feature type="region of interest" description="Disordered" evidence="4">
    <location>
        <begin position="611"/>
        <end position="638"/>
    </location>
</feature>
<evidence type="ECO:0000256" key="1">
    <source>
        <dbReference type="ARBA" id="ARBA00023015"/>
    </source>
</evidence>
<dbReference type="PRINTS" id="PR00038">
    <property type="entry name" value="HTHLUXR"/>
</dbReference>
<dbReference type="Gene3D" id="1.10.10.10">
    <property type="entry name" value="Winged helix-like DNA-binding domain superfamily/Winged helix DNA-binding domain"/>
    <property type="match status" value="1"/>
</dbReference>
<keyword evidence="1" id="KW-0805">Transcription regulation</keyword>
<dbReference type="InterPro" id="IPR000792">
    <property type="entry name" value="Tscrpt_reg_LuxR_C"/>
</dbReference>
<organism evidence="6 7">
    <name type="scientific">Paenibacillus chartarius</name>
    <dbReference type="NCBI Taxonomy" id="747481"/>
    <lineage>
        <taxon>Bacteria</taxon>
        <taxon>Bacillati</taxon>
        <taxon>Bacillota</taxon>
        <taxon>Bacilli</taxon>
        <taxon>Bacillales</taxon>
        <taxon>Paenibacillaceae</taxon>
        <taxon>Paenibacillus</taxon>
    </lineage>
</organism>
<dbReference type="InterPro" id="IPR016032">
    <property type="entry name" value="Sig_transdc_resp-reg_C-effctor"/>
</dbReference>